<dbReference type="InterPro" id="IPR021235">
    <property type="entry name" value="DUF2637"/>
</dbReference>
<evidence type="ECO:0000313" key="4">
    <source>
        <dbReference type="Proteomes" id="UP000292274"/>
    </source>
</evidence>
<keyword evidence="2" id="KW-1133">Transmembrane helix</keyword>
<name>A0A4R0G2S3_9ACTN</name>
<proteinExistence type="predicted"/>
<feature type="region of interest" description="Disordered" evidence="1">
    <location>
        <begin position="45"/>
        <end position="85"/>
    </location>
</feature>
<comment type="caution">
    <text evidence="3">The sequence shown here is derived from an EMBL/GenBank/DDBJ whole genome shotgun (WGS) entry which is preliminary data.</text>
</comment>
<feature type="region of interest" description="Disordered" evidence="1">
    <location>
        <begin position="367"/>
        <end position="451"/>
    </location>
</feature>
<feature type="compositionally biased region" description="Basic and acidic residues" evidence="1">
    <location>
        <begin position="340"/>
        <end position="349"/>
    </location>
</feature>
<keyword evidence="4" id="KW-1185">Reference proteome</keyword>
<sequence>MSTDLTDLARADRRVARELATAERERLVGAQRIADEDAAVQRRLREQEGRLRLDDQRDRQKADRAERRRKEREDKREARRKRRQARRQDTAAWYARRVEYVRANAAAVYSGVIYGLAVAGAVYGQVDAARINGLPTPIGVVAAVAIEGTGLAMALTAQQQRLAGERALAARALIWICTAAAVAINAIGHHADPVKAVGLSFLSALGIIVYEVRSGAKHRPTLRERGMLPPPPERFGWRRWLMAPRSTITAWRLDVLDRLSPGASALVARAEAARRERRRLAAVDRDRERREALAADVRKQARTAARNAARAGETGKALTLLLHLAQTGTPVPSLALPGPARKEMETAQEDARLARAALAEAETRLAAEATRRAQAEAETRAARHAAEAEAARRAEAAEEAERATRRAEHEAALRAAAEEAAATARAEAEQAARSRGQAEAEAQQWRQRGEQAEAEVANLRLKGREQARVQKDLEVRAATTERALADEQQRREAAEEQIRGLMERMSPRRRRTTSNAPAGEPLMFDGQPVPQVDRVSPATVLAVLEAHRDHPDAKQQELATLTGVTDRTVRSVLSAASRKELATAGT</sequence>
<gene>
    <name evidence="3" type="ORF">E0H26_26960</name>
</gene>
<feature type="transmembrane region" description="Helical" evidence="2">
    <location>
        <begin position="106"/>
        <end position="126"/>
    </location>
</feature>
<dbReference type="Proteomes" id="UP000292274">
    <property type="component" value="Unassembled WGS sequence"/>
</dbReference>
<dbReference type="EMBL" id="SJJR01000029">
    <property type="protein sequence ID" value="TCB90466.1"/>
    <property type="molecule type" value="Genomic_DNA"/>
</dbReference>
<accession>A0A4R0G2S3</accession>
<feature type="compositionally biased region" description="Low complexity" evidence="1">
    <location>
        <begin position="413"/>
        <end position="425"/>
    </location>
</feature>
<keyword evidence="2" id="KW-0472">Membrane</keyword>
<feature type="compositionally biased region" description="Basic and acidic residues" evidence="1">
    <location>
        <begin position="426"/>
        <end position="438"/>
    </location>
</feature>
<evidence type="ECO:0000256" key="1">
    <source>
        <dbReference type="SAM" id="MobiDB-lite"/>
    </source>
</evidence>
<dbReference type="AlphaFoldDB" id="A0A4R0G2S3"/>
<reference evidence="3 4" key="1">
    <citation type="submission" date="2019-02" db="EMBL/GenBank/DDBJ databases">
        <title>Jishengella sp. nov., isolated from a root of Zingiber montanum.</title>
        <authorList>
            <person name="Kuncharoen N."/>
            <person name="Kudo T."/>
            <person name="Masahiro Y."/>
            <person name="Ohkuma M."/>
            <person name="Tanasupawat S."/>
        </authorList>
    </citation>
    <scope>NUCLEOTIDE SEQUENCE [LARGE SCALE GENOMIC DNA]</scope>
    <source>
        <strain evidence="3 4">PLAI 1-1</strain>
    </source>
</reference>
<dbReference type="Pfam" id="PF10935">
    <property type="entry name" value="DUF2637"/>
    <property type="match status" value="1"/>
</dbReference>
<feature type="transmembrane region" description="Helical" evidence="2">
    <location>
        <begin position="138"/>
        <end position="156"/>
    </location>
</feature>
<feature type="region of interest" description="Disordered" evidence="1">
    <location>
        <begin position="330"/>
        <end position="349"/>
    </location>
</feature>
<protein>
    <submittedName>
        <fullName evidence="3">DUF2637 domain-containing protein</fullName>
    </submittedName>
</protein>
<dbReference type="RefSeq" id="WP_131308786.1">
    <property type="nucleotide sequence ID" value="NZ_SJJR01000029.1"/>
</dbReference>
<feature type="transmembrane region" description="Helical" evidence="2">
    <location>
        <begin position="168"/>
        <end position="188"/>
    </location>
</feature>
<dbReference type="OrthoDB" id="3405909at2"/>
<evidence type="ECO:0000256" key="2">
    <source>
        <dbReference type="SAM" id="Phobius"/>
    </source>
</evidence>
<evidence type="ECO:0000313" key="3">
    <source>
        <dbReference type="EMBL" id="TCB90466.1"/>
    </source>
</evidence>
<organism evidence="3 4">
    <name type="scientific">Micromonospora zingiberis</name>
    <dbReference type="NCBI Taxonomy" id="2053011"/>
    <lineage>
        <taxon>Bacteria</taxon>
        <taxon>Bacillati</taxon>
        <taxon>Actinomycetota</taxon>
        <taxon>Actinomycetes</taxon>
        <taxon>Micromonosporales</taxon>
        <taxon>Micromonosporaceae</taxon>
        <taxon>Micromonospora</taxon>
    </lineage>
</organism>
<feature type="compositionally biased region" description="Basic and acidic residues" evidence="1">
    <location>
        <begin position="45"/>
        <end position="77"/>
    </location>
</feature>
<feature type="compositionally biased region" description="Basic and acidic residues" evidence="1">
    <location>
        <begin position="367"/>
        <end position="412"/>
    </location>
</feature>
<feature type="region of interest" description="Disordered" evidence="1">
    <location>
        <begin position="506"/>
        <end position="530"/>
    </location>
</feature>
<keyword evidence="2" id="KW-0812">Transmembrane</keyword>